<sequence length="111" mass="11635">MILVAIFTGKHLGLTVFFTTNTAQQVGPHDVVVDATQSSAISPSPPSALFPPPHSSNARATKQKMTEGFSRPGAVRINYQVSGTTEVSIGSQYCLVSTTVLNASAERSSSP</sequence>
<comment type="caution">
    <text evidence="3">The sequence shown here is derived from an EMBL/GenBank/DDBJ whole genome shotgun (WGS) entry which is preliminary data.</text>
</comment>
<name>A0AAE0Y353_9GAST</name>
<gene>
    <name evidence="3" type="ORF">RRG08_022098</name>
</gene>
<dbReference type="EMBL" id="JAWDGP010007114">
    <property type="protein sequence ID" value="KAK3729785.1"/>
    <property type="molecule type" value="Genomic_DNA"/>
</dbReference>
<evidence type="ECO:0000256" key="1">
    <source>
        <dbReference type="SAM" id="MobiDB-lite"/>
    </source>
</evidence>
<proteinExistence type="predicted"/>
<feature type="compositionally biased region" description="Pro residues" evidence="1">
    <location>
        <begin position="43"/>
        <end position="54"/>
    </location>
</feature>
<feature type="chain" id="PRO_5041898014" evidence="2">
    <location>
        <begin position="16"/>
        <end position="111"/>
    </location>
</feature>
<keyword evidence="2" id="KW-0732">Signal</keyword>
<reference evidence="3" key="1">
    <citation type="journal article" date="2023" name="G3 (Bethesda)">
        <title>A reference genome for the long-term kleptoplast-retaining sea slug Elysia crispata morphotype clarki.</title>
        <authorList>
            <person name="Eastman K.E."/>
            <person name="Pendleton A.L."/>
            <person name="Shaikh M.A."/>
            <person name="Suttiyut T."/>
            <person name="Ogas R."/>
            <person name="Tomko P."/>
            <person name="Gavelis G."/>
            <person name="Widhalm J.R."/>
            <person name="Wisecaver J.H."/>
        </authorList>
    </citation>
    <scope>NUCLEOTIDE SEQUENCE</scope>
    <source>
        <strain evidence="3">ECLA1</strain>
    </source>
</reference>
<organism evidence="3 4">
    <name type="scientific">Elysia crispata</name>
    <name type="common">lettuce slug</name>
    <dbReference type="NCBI Taxonomy" id="231223"/>
    <lineage>
        <taxon>Eukaryota</taxon>
        <taxon>Metazoa</taxon>
        <taxon>Spiralia</taxon>
        <taxon>Lophotrochozoa</taxon>
        <taxon>Mollusca</taxon>
        <taxon>Gastropoda</taxon>
        <taxon>Heterobranchia</taxon>
        <taxon>Euthyneura</taxon>
        <taxon>Panpulmonata</taxon>
        <taxon>Sacoglossa</taxon>
        <taxon>Placobranchoidea</taxon>
        <taxon>Plakobranchidae</taxon>
        <taxon>Elysia</taxon>
    </lineage>
</organism>
<dbReference type="AlphaFoldDB" id="A0AAE0Y353"/>
<protein>
    <submittedName>
        <fullName evidence="3">Uncharacterized protein</fullName>
    </submittedName>
</protein>
<keyword evidence="4" id="KW-1185">Reference proteome</keyword>
<evidence type="ECO:0000256" key="2">
    <source>
        <dbReference type="SAM" id="SignalP"/>
    </source>
</evidence>
<evidence type="ECO:0000313" key="4">
    <source>
        <dbReference type="Proteomes" id="UP001283361"/>
    </source>
</evidence>
<dbReference type="Proteomes" id="UP001283361">
    <property type="component" value="Unassembled WGS sequence"/>
</dbReference>
<evidence type="ECO:0000313" key="3">
    <source>
        <dbReference type="EMBL" id="KAK3729785.1"/>
    </source>
</evidence>
<feature type="signal peptide" evidence="2">
    <location>
        <begin position="1"/>
        <end position="15"/>
    </location>
</feature>
<accession>A0AAE0Y353</accession>
<feature type="region of interest" description="Disordered" evidence="1">
    <location>
        <begin position="37"/>
        <end position="69"/>
    </location>
</feature>